<sequence>MLGVLIRRQEQQEEIVKNVPQLLAVSKSLDSFLVAKRLSLFLDVCEEYKPPMPKKTFQAVCDFVFKQVLPLGTSVQQLKKWPRITDRFLFHSSKPQILEITLQGQIQGGPGAQDQFTREHRDVLMEAFSHLVCCSPMDALDFLQTQMKDNTEHVRVVLLKYLKAIVVSDNLCETRSRKQPIVDAVKCILDDPREAVIKATLGFIKELLRSQNVEGCAVWDMVAYVFQQFNRPVDQPRAKASLLRQKEKDDIQEICIDVLENLNTSAEGMSKILWPKLLHFVVPAPYSPALRPLCRCLKELAVLQQGDSALFLGSCKGVKLPSAQGLFARLLVLASNPNQRGRRALQLLHTMRCNIHAALNKLWGMQIPFLWESIPVDAFGASGQEWEQKLLQFLRRSLETIADSNWSRNLSREFESQMSSYIDQSSEKSFLYKSLGTSLTSCEDVPFVKSQIQHIIENANYLEASEREKVIHVLSFSAMGHFDLTLSTLHKFGDRGGKKTKVSEIISHYKDYYQGRRGHVHQTLMLTYGRVALCAPKELFLSQVETNIIKRVLQHYHQSGQVLGVSIANKDINLKLAFLQSMIDISHAIHETQDYRDMQFTCKKELVGVMLAFIREEPLDSLATPIRPMAIITLGCLSKLKPFLTLEENRDLVDQSIKSLFPLPPLEQLKGEMGKDSAYVESLHNCSVDALGKLMKSILQEEPTSEMVDEMFQLIDPWFTETECSRERALYASYQLLAAFQESVGILSEENFQHFGTLVALLAPFTCDSSTRCRHWAGRCIICLMHIQAQSRVTPEEEQEMIFACQDLQSDCPKDLLTASCRMAKVVSAYFPPDQALDFIEDILEELVSGNKMCAIAAGYWLLTILQDCGAMMEAQVSKILDVFYSRLPTIKDESLRQVVVDAISIVAHYHLDAVFSSLLCRRLPMDSETGELWRSLGRDAFLAVLILYRLAATVMQPPSSETTSGSGSNETSVFTDEEPLKATCAIYEVVSVLPSGEVIQDVFPSLFCALLQQVSRTLGQRMPSYEGRRRLFRREQHLSEGNPCRLSVASLKTLLLKLTLEPSLAESGRMSIWILLRDPSTHHEGVCLLTSYLVQRGLLDKEIVEHVLPWMNSESKKLRLTSTAFFVEAIRDPTLSETEQLQTIFRILIERARDQHPSIRQMAVRGLGNILLVAPDKVKKEKRTIVAILLGALEDAQVVRESLQVLARVLPHLKEKDVGSLFKNITMQTLNYLDDDDADLRSAALCLFGVLATSTNSRFQAFFADQVRRNLVPLLIHQQDPSPQASEACRAAFLQSVRFLPKRKLRACIEELHSTTPFNLPYLHVYICRQLVKANPEMKEELLQKTTAYFRSSWEEIQTAALDLSGVILESMQIADLEETFRLQLLGSLEVLREDPSRKVQQAAADVATYVRKKWGERESHERKRDDATQGPAPACKAQPGTTSEAMSV</sequence>
<evidence type="ECO:0000256" key="2">
    <source>
        <dbReference type="SAM" id="MobiDB-lite"/>
    </source>
</evidence>
<dbReference type="Gene3D" id="1.25.10.10">
    <property type="entry name" value="Leucine-rich Repeat Variant"/>
    <property type="match status" value="1"/>
</dbReference>
<evidence type="ECO:0000259" key="5">
    <source>
        <dbReference type="Pfam" id="PF23227"/>
    </source>
</evidence>
<evidence type="ECO:0000259" key="4">
    <source>
        <dbReference type="Pfam" id="PF23210"/>
    </source>
</evidence>
<evidence type="ECO:0000313" key="6">
    <source>
        <dbReference type="Proteomes" id="UP001190640"/>
    </source>
</evidence>
<dbReference type="GeneID" id="129324587"/>
<accession>A0AA97IYB9</accession>
<dbReference type="InterPro" id="IPR016024">
    <property type="entry name" value="ARM-type_fold"/>
</dbReference>
<dbReference type="Pfam" id="PF21047">
    <property type="entry name" value="HEAT_Maestro"/>
    <property type="match status" value="1"/>
</dbReference>
<dbReference type="KEGG" id="emc:129324587"/>
<evidence type="ECO:0000259" key="3">
    <source>
        <dbReference type="Pfam" id="PF21047"/>
    </source>
</evidence>
<feature type="domain" description="Maestro/Maestro-like HEAT-repeats" evidence="5">
    <location>
        <begin position="1149"/>
        <end position="1411"/>
    </location>
</feature>
<dbReference type="Pfam" id="PF23227">
    <property type="entry name" value="HEAT_MROH2B_C"/>
    <property type="match status" value="1"/>
</dbReference>
<dbReference type="RefSeq" id="XP_054827888.1">
    <property type="nucleotide sequence ID" value="XM_054971913.1"/>
</dbReference>
<evidence type="ECO:0000313" key="7">
    <source>
        <dbReference type="RefSeq" id="XP_054827888.1"/>
    </source>
</evidence>
<name>A0AA97IYB9_EUBMA</name>
<reference evidence="7" key="1">
    <citation type="submission" date="2025-08" db="UniProtKB">
        <authorList>
            <consortium name="RefSeq"/>
        </authorList>
    </citation>
    <scope>IDENTIFICATION</scope>
    <source>
        <tissue evidence="7">Blood</tissue>
    </source>
</reference>
<keyword evidence="1" id="KW-0677">Repeat</keyword>
<dbReference type="GO" id="GO:0005737">
    <property type="term" value="C:cytoplasm"/>
    <property type="evidence" value="ECO:0007669"/>
    <property type="project" value="TreeGrafter"/>
</dbReference>
<dbReference type="InterPro" id="IPR055408">
    <property type="entry name" value="HEAT_MROH2B-like"/>
</dbReference>
<evidence type="ECO:0000256" key="1">
    <source>
        <dbReference type="ARBA" id="ARBA00022737"/>
    </source>
</evidence>
<feature type="domain" description="Maestro-like HEAT-repeats" evidence="3">
    <location>
        <begin position="725"/>
        <end position="948"/>
    </location>
</feature>
<dbReference type="PANTHER" id="PTHR23120">
    <property type="entry name" value="MAESTRO-RELATED HEAT DOMAIN-CONTAINING"/>
    <property type="match status" value="1"/>
</dbReference>
<protein>
    <submittedName>
        <fullName evidence="7">Maestro heat-like repeat-containing protein family member 2B</fullName>
    </submittedName>
</protein>
<dbReference type="Proteomes" id="UP001190640">
    <property type="component" value="Chromosome 2"/>
</dbReference>
<dbReference type="InterPro" id="IPR055406">
    <property type="entry name" value="HEAT_Maestro"/>
</dbReference>
<feature type="domain" description="MROH2B-like HEAT-repeats" evidence="4">
    <location>
        <begin position="100"/>
        <end position="700"/>
    </location>
</feature>
<dbReference type="InterPro" id="IPR048465">
    <property type="entry name" value="Maestro-like_HEAT"/>
</dbReference>
<dbReference type="SUPFAM" id="SSF48371">
    <property type="entry name" value="ARM repeat"/>
    <property type="match status" value="2"/>
</dbReference>
<dbReference type="Pfam" id="PF23210">
    <property type="entry name" value="HEAT_Maestro_2"/>
    <property type="match status" value="1"/>
</dbReference>
<dbReference type="InterPro" id="IPR045206">
    <property type="entry name" value="Maestro_heat-like_prot"/>
</dbReference>
<gene>
    <name evidence="7" type="primary">LOC129324587</name>
</gene>
<feature type="region of interest" description="Disordered" evidence="2">
    <location>
        <begin position="1417"/>
        <end position="1450"/>
    </location>
</feature>
<proteinExistence type="predicted"/>
<keyword evidence="6" id="KW-1185">Reference proteome</keyword>
<feature type="compositionally biased region" description="Basic and acidic residues" evidence="2">
    <location>
        <begin position="1417"/>
        <end position="1429"/>
    </location>
</feature>
<dbReference type="InterPro" id="IPR011989">
    <property type="entry name" value="ARM-like"/>
</dbReference>
<feature type="compositionally biased region" description="Polar residues" evidence="2">
    <location>
        <begin position="1441"/>
        <end position="1450"/>
    </location>
</feature>
<organism evidence="6 7">
    <name type="scientific">Eublepharis macularius</name>
    <name type="common">Leopard gecko</name>
    <name type="synonym">Cyrtodactylus macularius</name>
    <dbReference type="NCBI Taxonomy" id="481883"/>
    <lineage>
        <taxon>Eukaryota</taxon>
        <taxon>Metazoa</taxon>
        <taxon>Chordata</taxon>
        <taxon>Craniata</taxon>
        <taxon>Vertebrata</taxon>
        <taxon>Euteleostomi</taxon>
        <taxon>Lepidosauria</taxon>
        <taxon>Squamata</taxon>
        <taxon>Bifurcata</taxon>
        <taxon>Gekkota</taxon>
        <taxon>Eublepharidae</taxon>
        <taxon>Eublepharinae</taxon>
        <taxon>Eublepharis</taxon>
    </lineage>
</organism>
<dbReference type="PANTHER" id="PTHR23120:SF22">
    <property type="entry name" value="MAESTRO HEAT-LIKE REPEAT-CONTAINING PROTEIN FAMILY MEMBER 2B"/>
    <property type="match status" value="1"/>
</dbReference>